<accession>A0ABD1HT44</accession>
<comment type="caution">
    <text evidence="2">The sequence shown here is derived from an EMBL/GenBank/DDBJ whole genome shotgun (WGS) entry which is preliminary data.</text>
</comment>
<dbReference type="Proteomes" id="UP001567538">
    <property type="component" value="Unassembled WGS sequence"/>
</dbReference>
<keyword evidence="3" id="KW-1185">Reference proteome</keyword>
<dbReference type="EMBL" id="JBEAFC010000004">
    <property type="protein sequence ID" value="KAL1559651.1"/>
    <property type="molecule type" value="Genomic_DNA"/>
</dbReference>
<dbReference type="AlphaFoldDB" id="A0ABD1HT44"/>
<dbReference type="InterPro" id="IPR021109">
    <property type="entry name" value="Peptidase_aspartic_dom_sf"/>
</dbReference>
<dbReference type="Gene3D" id="3.10.10.10">
    <property type="entry name" value="HIV Type 1 Reverse Transcriptase, subunit A, domain 1"/>
    <property type="match status" value="1"/>
</dbReference>
<dbReference type="PANTHER" id="PTHR33067">
    <property type="entry name" value="RNA-DIRECTED DNA POLYMERASE-RELATED"/>
    <property type="match status" value="1"/>
</dbReference>
<dbReference type="Gene3D" id="2.40.70.10">
    <property type="entry name" value="Acid Proteases"/>
    <property type="match status" value="1"/>
</dbReference>
<evidence type="ECO:0008006" key="4">
    <source>
        <dbReference type="Google" id="ProtNLM"/>
    </source>
</evidence>
<protein>
    <recommendedName>
        <fullName evidence="4">DNA-directed RNA polymerase</fullName>
    </recommendedName>
</protein>
<organism evidence="2 3">
    <name type="scientific">Salvia divinorum</name>
    <name type="common">Maria pastora</name>
    <name type="synonym">Diviner's sage</name>
    <dbReference type="NCBI Taxonomy" id="28513"/>
    <lineage>
        <taxon>Eukaryota</taxon>
        <taxon>Viridiplantae</taxon>
        <taxon>Streptophyta</taxon>
        <taxon>Embryophyta</taxon>
        <taxon>Tracheophyta</taxon>
        <taxon>Spermatophyta</taxon>
        <taxon>Magnoliopsida</taxon>
        <taxon>eudicotyledons</taxon>
        <taxon>Gunneridae</taxon>
        <taxon>Pentapetalae</taxon>
        <taxon>asterids</taxon>
        <taxon>lamiids</taxon>
        <taxon>Lamiales</taxon>
        <taxon>Lamiaceae</taxon>
        <taxon>Nepetoideae</taxon>
        <taxon>Mentheae</taxon>
        <taxon>Salviinae</taxon>
        <taxon>Salvia</taxon>
        <taxon>Salvia subgen. Calosphace</taxon>
    </lineage>
</organism>
<dbReference type="PANTHER" id="PTHR33067:SF15">
    <property type="entry name" value="RNA-DIRECTED DNA POLYMERASE"/>
    <property type="match status" value="1"/>
</dbReference>
<feature type="region of interest" description="Disordered" evidence="1">
    <location>
        <begin position="1"/>
        <end position="51"/>
    </location>
</feature>
<reference evidence="2 3" key="1">
    <citation type="submission" date="2024-06" db="EMBL/GenBank/DDBJ databases">
        <title>A chromosome level genome sequence of Diviner's sage (Salvia divinorum).</title>
        <authorList>
            <person name="Ford S.A."/>
            <person name="Ro D.-K."/>
            <person name="Ness R.W."/>
            <person name="Phillips M.A."/>
        </authorList>
    </citation>
    <scope>NUCLEOTIDE SEQUENCE [LARGE SCALE GENOMIC DNA]</scope>
    <source>
        <strain evidence="2">SAF-2024a</strain>
        <tissue evidence="2">Leaf</tissue>
    </source>
</reference>
<evidence type="ECO:0000313" key="3">
    <source>
        <dbReference type="Proteomes" id="UP001567538"/>
    </source>
</evidence>
<gene>
    <name evidence="2" type="ORF">AAHA92_09969</name>
</gene>
<name>A0ABD1HT44_SALDI</name>
<evidence type="ECO:0000256" key="1">
    <source>
        <dbReference type="SAM" id="MobiDB-lite"/>
    </source>
</evidence>
<proteinExistence type="predicted"/>
<evidence type="ECO:0000313" key="2">
    <source>
        <dbReference type="EMBL" id="KAL1559651.1"/>
    </source>
</evidence>
<sequence>MADPFFFDQEQEVASEERKEKEEKEEEVPPEVPNKEVPQTKPFPYRGGAKKKREDPVDFMEIFGKLEINLPFLQALKLPPFSRFIKEFIAGKTQSDGKIVIGENVSAVIQKKKLPSKRADSGMFTLVQTKVVIQLADRSCINSMGVLKNVIVKVHDFLYPADFHVIKMSEDVSAGSSGVLLGRPFLRTAKTLIDVCEGTICLDYHGEKYTFSIDEAMKKPMDVENLHSVDVIDPLIQEYLEEEFLREKCDEAELSNLIEAEVIGWCETVKTQGLNDQEILAAIQDFCQKPSSAGSRGFLQLAGVKKMPETEGSKLESMKKNPLPLEANLEEKELKQLPPGLKYAYLGERETLPIIMSSKLTKGQEEKLLEVLQRNQKAIDWTLSDLVGLSPDLCMHHIRLEEGAKAHRDPQRKLNPHMREEVMKEILKLLSLGIIYLIPDSE</sequence>